<comment type="caution">
    <text evidence="2">The sequence shown here is derived from an EMBL/GenBank/DDBJ whole genome shotgun (WGS) entry which is preliminary data.</text>
</comment>
<reference evidence="2" key="1">
    <citation type="submission" date="2023-10" db="EMBL/GenBank/DDBJ databases">
        <title>Genome assemblies of two species of porcelain crab, Petrolisthes cinctipes and Petrolisthes manimaculis (Anomura: Porcellanidae).</title>
        <authorList>
            <person name="Angst P."/>
        </authorList>
    </citation>
    <scope>NUCLEOTIDE SEQUENCE</scope>
    <source>
        <strain evidence="2">PB745_01</strain>
        <tissue evidence="2">Gill</tissue>
    </source>
</reference>
<feature type="region of interest" description="Disordered" evidence="1">
    <location>
        <begin position="62"/>
        <end position="103"/>
    </location>
</feature>
<dbReference type="Proteomes" id="UP001286313">
    <property type="component" value="Unassembled WGS sequence"/>
</dbReference>
<proteinExistence type="predicted"/>
<organism evidence="2 3">
    <name type="scientific">Petrolisthes cinctipes</name>
    <name type="common">Flat porcelain crab</name>
    <dbReference type="NCBI Taxonomy" id="88211"/>
    <lineage>
        <taxon>Eukaryota</taxon>
        <taxon>Metazoa</taxon>
        <taxon>Ecdysozoa</taxon>
        <taxon>Arthropoda</taxon>
        <taxon>Crustacea</taxon>
        <taxon>Multicrustacea</taxon>
        <taxon>Malacostraca</taxon>
        <taxon>Eumalacostraca</taxon>
        <taxon>Eucarida</taxon>
        <taxon>Decapoda</taxon>
        <taxon>Pleocyemata</taxon>
        <taxon>Anomura</taxon>
        <taxon>Galatheoidea</taxon>
        <taxon>Porcellanidae</taxon>
        <taxon>Petrolisthes</taxon>
    </lineage>
</organism>
<sequence length="209" mass="25604">MMEVQLQWRDGSRWNTKEEEEKGTKRTEEWQRVRKEALRDEELFIMELQEKLKRRNEEEMLIKKEESKTKKEKDELLLVSSNEMEARGNEMKGMKKEEKGLSRNEREVIMRQEEELRRLRQIKEDRELADKMTTPVDSIFKPNTLSQSNKFDLSQWPYVQIRDVIDNSCDPDMLQACHREFDRRRQEYRHTIRRRKGEPKLVSYKFFTK</sequence>
<evidence type="ECO:0000256" key="1">
    <source>
        <dbReference type="SAM" id="MobiDB-lite"/>
    </source>
</evidence>
<gene>
    <name evidence="2" type="ORF">Pcinc_008036</name>
</gene>
<accession>A0AAE1KWB1</accession>
<name>A0AAE1KWB1_PETCI</name>
<feature type="region of interest" description="Disordered" evidence="1">
    <location>
        <begin position="1"/>
        <end position="29"/>
    </location>
</feature>
<feature type="compositionally biased region" description="Basic and acidic residues" evidence="1">
    <location>
        <begin position="84"/>
        <end position="103"/>
    </location>
</feature>
<feature type="compositionally biased region" description="Basic and acidic residues" evidence="1">
    <location>
        <begin position="10"/>
        <end position="29"/>
    </location>
</feature>
<dbReference type="EMBL" id="JAWQEG010000602">
    <property type="protein sequence ID" value="KAK3887886.1"/>
    <property type="molecule type" value="Genomic_DNA"/>
</dbReference>
<protein>
    <submittedName>
        <fullName evidence="2">Uncharacterized protein</fullName>
    </submittedName>
</protein>
<dbReference type="AlphaFoldDB" id="A0AAE1KWB1"/>
<feature type="compositionally biased region" description="Basic and acidic residues" evidence="1">
    <location>
        <begin position="62"/>
        <end position="76"/>
    </location>
</feature>
<keyword evidence="3" id="KW-1185">Reference proteome</keyword>
<evidence type="ECO:0000313" key="3">
    <source>
        <dbReference type="Proteomes" id="UP001286313"/>
    </source>
</evidence>
<evidence type="ECO:0000313" key="2">
    <source>
        <dbReference type="EMBL" id="KAK3887886.1"/>
    </source>
</evidence>